<feature type="compositionally biased region" description="Basic and acidic residues" evidence="8">
    <location>
        <begin position="568"/>
        <end position="580"/>
    </location>
</feature>
<dbReference type="SUPFAM" id="SSF47473">
    <property type="entry name" value="EF-hand"/>
    <property type="match status" value="1"/>
</dbReference>
<feature type="domain" description="EF-hand" evidence="10">
    <location>
        <begin position="44"/>
        <end position="79"/>
    </location>
</feature>
<feature type="domain" description="EF-hand" evidence="10">
    <location>
        <begin position="297"/>
        <end position="332"/>
    </location>
</feature>
<feature type="domain" description="Myb-like" evidence="9">
    <location>
        <begin position="917"/>
        <end position="967"/>
    </location>
</feature>
<dbReference type="InterPro" id="IPR017930">
    <property type="entry name" value="Myb_dom"/>
</dbReference>
<dbReference type="InterPro" id="IPR017884">
    <property type="entry name" value="SANT_dom"/>
</dbReference>
<dbReference type="SUPFAM" id="SSF46689">
    <property type="entry name" value="Homeodomain-like"/>
    <property type="match status" value="1"/>
</dbReference>
<feature type="compositionally biased region" description="Polar residues" evidence="8">
    <location>
        <begin position="518"/>
        <end position="532"/>
    </location>
</feature>
<dbReference type="RefSeq" id="XP_004995403.1">
    <property type="nucleotide sequence ID" value="XM_004995346.1"/>
</dbReference>
<dbReference type="eggNOG" id="KOG0048">
    <property type="taxonomic scope" value="Eukaryota"/>
</dbReference>
<dbReference type="PROSITE" id="PS00018">
    <property type="entry name" value="EF_HAND_1"/>
    <property type="match status" value="5"/>
</dbReference>
<feature type="domain" description="SANT" evidence="11">
    <location>
        <begin position="920"/>
        <end position="959"/>
    </location>
</feature>
<evidence type="ECO:0000256" key="4">
    <source>
        <dbReference type="ARBA" id="ARBA00023179"/>
    </source>
</evidence>
<dbReference type="AlphaFoldDB" id="F2U698"/>
<accession>F2U698</accession>
<evidence type="ECO:0000313" key="13">
    <source>
        <dbReference type="EMBL" id="EGD83039.1"/>
    </source>
</evidence>
<dbReference type="InterPro" id="IPR002048">
    <property type="entry name" value="EF_hand_dom"/>
</dbReference>
<dbReference type="InterPro" id="IPR011992">
    <property type="entry name" value="EF-hand-dom_pair"/>
</dbReference>
<feature type="domain" description="HTH myb-type" evidence="12">
    <location>
        <begin position="917"/>
        <end position="971"/>
    </location>
</feature>
<dbReference type="InterPro" id="IPR001005">
    <property type="entry name" value="SANT/Myb"/>
</dbReference>
<feature type="binding site" evidence="6">
    <location>
        <position position="18"/>
    </location>
    <ligand>
        <name>Ca(2+)</name>
        <dbReference type="ChEBI" id="CHEBI:29108"/>
        <label>1</label>
    </ligand>
</feature>
<evidence type="ECO:0000256" key="1">
    <source>
        <dbReference type="ARBA" id="ARBA00009753"/>
    </source>
</evidence>
<dbReference type="PROSITE" id="PS50090">
    <property type="entry name" value="MYB_LIKE"/>
    <property type="match status" value="1"/>
</dbReference>
<dbReference type="CDD" id="cd00167">
    <property type="entry name" value="SANT"/>
    <property type="match status" value="1"/>
</dbReference>
<feature type="compositionally biased region" description="Polar residues" evidence="8">
    <location>
        <begin position="107"/>
        <end position="119"/>
    </location>
</feature>
<dbReference type="InterPro" id="IPR009057">
    <property type="entry name" value="Homeodomain-like_sf"/>
</dbReference>
<feature type="binding site" evidence="6">
    <location>
        <position position="61"/>
    </location>
    <ligand>
        <name>Ca(2+)</name>
        <dbReference type="ChEBI" id="CHEBI:29108"/>
        <label>1</label>
    </ligand>
</feature>
<feature type="domain" description="EF-hand" evidence="10">
    <location>
        <begin position="5"/>
        <end position="40"/>
    </location>
</feature>
<dbReference type="GO" id="GO:0005737">
    <property type="term" value="C:cytoplasm"/>
    <property type="evidence" value="ECO:0007669"/>
    <property type="project" value="TreeGrafter"/>
</dbReference>
<feature type="binding site" evidence="6">
    <location>
        <position position="22"/>
    </location>
    <ligand>
        <name>Ca(2+)</name>
        <dbReference type="ChEBI" id="CHEBI:29108"/>
        <label>1</label>
    </ligand>
</feature>
<evidence type="ECO:0000256" key="3">
    <source>
        <dbReference type="ARBA" id="ARBA00022837"/>
    </source>
</evidence>
<dbReference type="SMART" id="SM00717">
    <property type="entry name" value="SANT"/>
    <property type="match status" value="1"/>
</dbReference>
<dbReference type="Pfam" id="PF00249">
    <property type="entry name" value="Myb_DNA-binding"/>
    <property type="match status" value="1"/>
</dbReference>
<dbReference type="EMBL" id="GL832962">
    <property type="protein sequence ID" value="EGD83039.1"/>
    <property type="molecule type" value="Genomic_DNA"/>
</dbReference>
<feature type="binding site" evidence="6">
    <location>
        <position position="29"/>
    </location>
    <ligand>
        <name>Ca(2+)</name>
        <dbReference type="ChEBI" id="CHEBI:29108"/>
        <label>1</label>
    </ligand>
</feature>
<keyword evidence="3 6" id="KW-0106">Calcium</keyword>
<dbReference type="GO" id="GO:0005509">
    <property type="term" value="F:calcium ion binding"/>
    <property type="evidence" value="ECO:0007669"/>
    <property type="project" value="InterPro"/>
</dbReference>
<feature type="binding site" evidence="6">
    <location>
        <position position="57"/>
    </location>
    <ligand>
        <name>Ca(2+)</name>
        <dbReference type="ChEBI" id="CHEBI:29108"/>
        <label>1</label>
    </ligand>
</feature>
<feature type="region of interest" description="Disordered" evidence="8">
    <location>
        <begin position="512"/>
        <end position="536"/>
    </location>
</feature>
<comment type="similarity">
    <text evidence="1">Belongs to the parvalbumin family.</text>
</comment>
<feature type="compositionally biased region" description="Low complexity" evidence="8">
    <location>
        <begin position="581"/>
        <end position="590"/>
    </location>
</feature>
<keyword evidence="14" id="KW-1185">Reference proteome</keyword>
<dbReference type="OrthoDB" id="26525at2759"/>
<dbReference type="PANTHER" id="PTHR11653:SF12">
    <property type="entry name" value="PARVALBUMIN"/>
    <property type="match status" value="1"/>
</dbReference>
<dbReference type="PROSITE" id="PS51294">
    <property type="entry name" value="HTH_MYB"/>
    <property type="match status" value="1"/>
</dbReference>
<evidence type="ECO:0000313" key="14">
    <source>
        <dbReference type="Proteomes" id="UP000007799"/>
    </source>
</evidence>
<comment type="function">
    <text evidence="5">In muscle, parvalbumin is thought to be involved in relaxation after contraction. It binds two calcium ions.</text>
</comment>
<dbReference type="CDD" id="cd00051">
    <property type="entry name" value="EFh"/>
    <property type="match status" value="2"/>
</dbReference>
<dbReference type="KEGG" id="sre:PTSG_03677"/>
<dbReference type="Gene3D" id="1.10.10.60">
    <property type="entry name" value="Homeodomain-like"/>
    <property type="match status" value="1"/>
</dbReference>
<dbReference type="InterPro" id="IPR018247">
    <property type="entry name" value="EF_Hand_1_Ca_BS"/>
</dbReference>
<proteinExistence type="inferred from homology"/>
<evidence type="ECO:0000259" key="11">
    <source>
        <dbReference type="PROSITE" id="PS51293"/>
    </source>
</evidence>
<dbReference type="Pfam" id="PF13499">
    <property type="entry name" value="EF-hand_7"/>
    <property type="match status" value="2"/>
</dbReference>
<protein>
    <recommendedName>
        <fullName evidence="15">Calmodulin</fullName>
    </recommendedName>
</protein>
<evidence type="ECO:0000259" key="9">
    <source>
        <dbReference type="PROSITE" id="PS50090"/>
    </source>
</evidence>
<evidence type="ECO:0000256" key="2">
    <source>
        <dbReference type="ARBA" id="ARBA00022723"/>
    </source>
</evidence>
<dbReference type="PROSITE" id="PS51293">
    <property type="entry name" value="SANT"/>
    <property type="match status" value="1"/>
</dbReference>
<gene>
    <name evidence="13" type="ORF">PTSG_03677</name>
</gene>
<feature type="compositionally biased region" description="Low complexity" evidence="8">
    <location>
        <begin position="722"/>
        <end position="735"/>
    </location>
</feature>
<evidence type="ECO:0000259" key="10">
    <source>
        <dbReference type="PROSITE" id="PS50222"/>
    </source>
</evidence>
<reference evidence="13" key="1">
    <citation type="submission" date="2009-08" db="EMBL/GenBank/DDBJ databases">
        <title>Annotation of Salpingoeca rosetta.</title>
        <authorList>
            <consortium name="The Broad Institute Genome Sequencing Platform"/>
            <person name="Russ C."/>
            <person name="Cuomo C."/>
            <person name="Burger G."/>
            <person name="Gray M.W."/>
            <person name="Holland P.W.H."/>
            <person name="King N."/>
            <person name="Lang F.B.F."/>
            <person name="Roger A.J."/>
            <person name="Ruiz-Trillo I."/>
            <person name="Young S.K."/>
            <person name="Zeng Q."/>
            <person name="Gargeya S."/>
            <person name="Alvarado L."/>
            <person name="Berlin A."/>
            <person name="Chapman S.B."/>
            <person name="Chen Z."/>
            <person name="Freedman E."/>
            <person name="Gellesch M."/>
            <person name="Goldberg J."/>
            <person name="Griggs A."/>
            <person name="Gujja S."/>
            <person name="Heilman E."/>
            <person name="Heiman D."/>
            <person name="Howarth C."/>
            <person name="Mehta T."/>
            <person name="Neiman D."/>
            <person name="Pearson M."/>
            <person name="Roberts A."/>
            <person name="Saif S."/>
            <person name="Shea T."/>
            <person name="Shenoy N."/>
            <person name="Sisk P."/>
            <person name="Stolte C."/>
            <person name="Sykes S."/>
            <person name="White J."/>
            <person name="Yandava C."/>
            <person name="Haas B."/>
            <person name="Nusbaum C."/>
            <person name="Birren B."/>
        </authorList>
    </citation>
    <scope>NUCLEOTIDE SEQUENCE [LARGE SCALE GENOMIC DNA]</scope>
    <source>
        <strain evidence="13">ATCC 50818</strain>
    </source>
</reference>
<dbReference type="PROSITE" id="PS50222">
    <property type="entry name" value="EF_HAND_2"/>
    <property type="match status" value="5"/>
</dbReference>
<evidence type="ECO:0000256" key="6">
    <source>
        <dbReference type="PIRSR" id="PIRSR608080-1"/>
    </source>
</evidence>
<feature type="binding site" evidence="6">
    <location>
        <position position="68"/>
    </location>
    <ligand>
        <name>Ca(2+)</name>
        <dbReference type="ChEBI" id="CHEBI:29108"/>
        <label>1</label>
    </ligand>
</feature>
<keyword evidence="2 6" id="KW-0479">Metal-binding</keyword>
<feature type="binding site" evidence="6">
    <location>
        <position position="59"/>
    </location>
    <ligand>
        <name>Ca(2+)</name>
        <dbReference type="ChEBI" id="CHEBI:29108"/>
        <label>1</label>
    </ligand>
</feature>
<feature type="region of interest" description="Disordered" evidence="8">
    <location>
        <begin position="568"/>
        <end position="594"/>
    </location>
</feature>
<evidence type="ECO:0000256" key="7">
    <source>
        <dbReference type="SAM" id="Coils"/>
    </source>
</evidence>
<evidence type="ECO:0000259" key="12">
    <source>
        <dbReference type="PROSITE" id="PS51294"/>
    </source>
</evidence>
<feature type="coiled-coil region" evidence="7">
    <location>
        <begin position="763"/>
        <end position="875"/>
    </location>
</feature>
<dbReference type="InParanoid" id="F2U698"/>
<organism evidence="14">
    <name type="scientific">Salpingoeca rosetta (strain ATCC 50818 / BSB-021)</name>
    <dbReference type="NCBI Taxonomy" id="946362"/>
    <lineage>
        <taxon>Eukaryota</taxon>
        <taxon>Choanoflagellata</taxon>
        <taxon>Craspedida</taxon>
        <taxon>Salpingoecidae</taxon>
        <taxon>Salpingoeca</taxon>
    </lineage>
</organism>
<dbReference type="PRINTS" id="PR01697">
    <property type="entry name" value="PARVALBUMIN"/>
</dbReference>
<name>F2U698_SALR5</name>
<feature type="binding site" evidence="6">
    <location>
        <position position="24"/>
    </location>
    <ligand>
        <name>Ca(2+)</name>
        <dbReference type="ChEBI" id="CHEBI:29108"/>
        <label>1</label>
    </ligand>
</feature>
<feature type="domain" description="EF-hand" evidence="10">
    <location>
        <begin position="252"/>
        <end position="287"/>
    </location>
</feature>
<feature type="domain" description="EF-hand" evidence="10">
    <location>
        <begin position="138"/>
        <end position="173"/>
    </location>
</feature>
<dbReference type="SMART" id="SM00054">
    <property type="entry name" value="EFh"/>
    <property type="match status" value="5"/>
</dbReference>
<dbReference type="InterPro" id="IPR008080">
    <property type="entry name" value="Parvalbumin"/>
</dbReference>
<keyword evidence="4" id="KW-0514">Muscle protein</keyword>
<dbReference type="Pfam" id="PF13202">
    <property type="entry name" value="EF-hand_5"/>
    <property type="match status" value="1"/>
</dbReference>
<evidence type="ECO:0008006" key="15">
    <source>
        <dbReference type="Google" id="ProtNLM"/>
    </source>
</evidence>
<dbReference type="GeneID" id="16075985"/>
<dbReference type="PANTHER" id="PTHR11653">
    <property type="entry name" value="PARVALBUMIN ALPHA"/>
    <property type="match status" value="1"/>
</dbReference>
<evidence type="ECO:0000256" key="8">
    <source>
        <dbReference type="SAM" id="MobiDB-lite"/>
    </source>
</evidence>
<dbReference type="Proteomes" id="UP000007799">
    <property type="component" value="Unassembled WGS sequence"/>
</dbReference>
<keyword evidence="7" id="KW-0175">Coiled coil</keyword>
<feature type="region of interest" description="Disordered" evidence="8">
    <location>
        <begin position="107"/>
        <end position="137"/>
    </location>
</feature>
<feature type="region of interest" description="Disordered" evidence="8">
    <location>
        <begin position="721"/>
        <end position="752"/>
    </location>
</feature>
<dbReference type="Gene3D" id="1.10.238.10">
    <property type="entry name" value="EF-hand"/>
    <property type="match status" value="2"/>
</dbReference>
<evidence type="ECO:0000256" key="5">
    <source>
        <dbReference type="ARBA" id="ARBA00025308"/>
    </source>
</evidence>
<sequence length="1058" mass="118536">MSSSASTQSAQRLFNILDQNESGYIEREELDQFLYIIGVVDEDLRKQQIPAILQEMDLDGDGRISFQEFVTVAEKMGLDFETTLQAAETGPDQPLDDSMVTNVSMDDSQMTQQQHASDTPSKHEARPASGRAAKRSSMTAVQAMTLFDELDMDGDGKVEGNEIAHMLGKRCGITNEREQDLVLNNKFGIARDECLSQEQFLALNLEGKLDMRMLRNPEPKELSAVAMGMSRQNAVVNTPPPKSAVTKMMPKDKLDTLWQLFNIADEDRDGTIGMEELSSMLQDESLLGKYGLALGHLDADITERIMQDVDSSGDGVLDFDEFCLAFSGLLESGTQSGMSTIIAAEARALLEENKKLKKQLKSEKDDAASYRRQMEHRVKSENLDLLESHESVEAELRQALDKIKTLEKAKRLSDMQLRELRQTLAEYKERNDMDSSALLRKAADASDEGIKIHYLEKQLKDLHDHNEVLERALTDTLKEKDNAEASAKAELSAMRERIGQLKAEKEHLEVALADSKRVTSQSTSSEATTDTGDASDLHTDLKTLQQQLASQKALAFDLTNERDSLQKEVRQLRAKEESDKSAASSSGASKQEMESLNARLNAAMIELRDTREQSKQLETRLLESEAERTRGQESMDEIKSKLEEYEADQARLEEERKEVVDMKKEMEALQAMVVAQTAELAMRGEPQAEIEQLRSELDLQRKLTEEAEARAKEAVDLREKALAASHSEAQPAAAADTSSVNKRLGGELNTSTQTTTLQNIQAMAALRKENKTLKSMLKRLHEAYKKKSAGSADEELARLRKELQTACAEIARLTVELDTARQSRQSTSHHSREAEELARELADKNAVLLQMEEALQSSEERLQNALETIRTFRDQACVQIEVKKETIHTREKRNGQRVPVDKKQEQKIVTYFTDAKNPELRSSPWSEAEDRVLLQGQLQLGGDWVEIAKLLPGRSDEDIANRWTVLSQALTAKARNRAIEQRGISPTSTPNGVRNQQDGSVDHVYAMARNQSVMSRKSEGIYELADVEDQEKKMKLHNKHNNDLVGAAYDEPSLLATV</sequence>